<dbReference type="Pfam" id="PF17874">
    <property type="entry name" value="TPR_MalT"/>
    <property type="match status" value="1"/>
</dbReference>
<dbReference type="PROSITE" id="PS50005">
    <property type="entry name" value="TPR"/>
    <property type="match status" value="5"/>
</dbReference>
<evidence type="ECO:0000259" key="4">
    <source>
        <dbReference type="Pfam" id="PF17874"/>
    </source>
</evidence>
<dbReference type="PANTHER" id="PTHR45641:SF19">
    <property type="entry name" value="NEPHROCYSTIN-3"/>
    <property type="match status" value="1"/>
</dbReference>
<gene>
    <name evidence="5" type="ORF">Q3M24_09815</name>
</gene>
<evidence type="ECO:0000256" key="1">
    <source>
        <dbReference type="ARBA" id="ARBA00022737"/>
    </source>
</evidence>
<evidence type="ECO:0000256" key="3">
    <source>
        <dbReference type="PROSITE-ProRule" id="PRU00339"/>
    </source>
</evidence>
<accession>A0AAU8M1K3</accession>
<sequence length="301" mass="33034">MSTQQGVVKEGNIRSVNAGAIAAQLYEQLYKEGHQLDVKNEQVKSLTEAVTALSNLSKADASIEGINNALASLERGKTKQARSLFAGLLKRRIPKDQRGNKDAAALARHLGALAFLNDTQAALVAYRKAVQLDPDNAESWSRLGQVLYRTGQLDQAEEMYRNALEFNNALGCMGGMAKAITGLGNVAFTRSELDQAEQMYKKALEIDKALGLKAAMAQDYSSLGNVAFSRGDLDLAEERYKKGLVLDELFRTKENIAKTYDNLGRVYKARGELDKAEQMRRKAATLDDSYAMGNQFAQAEN</sequence>
<dbReference type="SUPFAM" id="SSF48452">
    <property type="entry name" value="TPR-like"/>
    <property type="match status" value="1"/>
</dbReference>
<evidence type="ECO:0000313" key="5">
    <source>
        <dbReference type="EMBL" id="XCN75006.1"/>
    </source>
</evidence>
<feature type="repeat" description="TPR" evidence="3">
    <location>
        <begin position="177"/>
        <end position="210"/>
    </location>
</feature>
<feature type="repeat" description="TPR" evidence="3">
    <location>
        <begin position="217"/>
        <end position="250"/>
    </location>
</feature>
<evidence type="ECO:0000256" key="2">
    <source>
        <dbReference type="ARBA" id="ARBA00022803"/>
    </source>
</evidence>
<feature type="repeat" description="TPR" evidence="3">
    <location>
        <begin position="137"/>
        <end position="170"/>
    </location>
</feature>
<dbReference type="KEGG" id="eaj:Q3M24_09815"/>
<dbReference type="Gene3D" id="1.25.40.10">
    <property type="entry name" value="Tetratricopeptide repeat domain"/>
    <property type="match status" value="2"/>
</dbReference>
<feature type="repeat" description="TPR" evidence="3">
    <location>
        <begin position="103"/>
        <end position="136"/>
    </location>
</feature>
<dbReference type="AlphaFoldDB" id="A0AAU8M1K3"/>
<organism evidence="5">
    <name type="scientific">Candidatus Electrothrix aestuarii</name>
    <dbReference type="NCBI Taxonomy" id="3062594"/>
    <lineage>
        <taxon>Bacteria</taxon>
        <taxon>Pseudomonadati</taxon>
        <taxon>Thermodesulfobacteriota</taxon>
        <taxon>Desulfobulbia</taxon>
        <taxon>Desulfobulbales</taxon>
        <taxon>Desulfobulbaceae</taxon>
        <taxon>Candidatus Electrothrix</taxon>
    </lineage>
</organism>
<feature type="domain" description="MalT-like TPR region" evidence="4">
    <location>
        <begin position="143"/>
        <end position="287"/>
    </location>
</feature>
<dbReference type="EMBL" id="CP159373">
    <property type="protein sequence ID" value="XCN75006.1"/>
    <property type="molecule type" value="Genomic_DNA"/>
</dbReference>
<dbReference type="PANTHER" id="PTHR45641">
    <property type="entry name" value="TETRATRICOPEPTIDE REPEAT PROTEIN (AFU_ORTHOLOGUE AFUA_6G03870)"/>
    <property type="match status" value="1"/>
</dbReference>
<reference evidence="5" key="1">
    <citation type="journal article" date="2024" name="Syst. Appl. Microbiol.">
        <title>First single-strain enrichments of Electrothrix cable bacteria, description of E. aestuarii sp. nov. and E. rattekaaiensis sp. nov., and proposal of a cable bacteria taxonomy following the rules of the SeqCode.</title>
        <authorList>
            <person name="Plum-Jensen L.E."/>
            <person name="Schramm A."/>
            <person name="Marshall I.P.G."/>
        </authorList>
    </citation>
    <scope>NUCLEOTIDE SEQUENCE</scope>
    <source>
        <strain evidence="5">Rat1</strain>
    </source>
</reference>
<dbReference type="InterPro" id="IPR011990">
    <property type="entry name" value="TPR-like_helical_dom_sf"/>
</dbReference>
<dbReference type="Pfam" id="PF13181">
    <property type="entry name" value="TPR_8"/>
    <property type="match status" value="1"/>
</dbReference>
<dbReference type="InterPro" id="IPR041617">
    <property type="entry name" value="TPR_MalT"/>
</dbReference>
<dbReference type="SMART" id="SM00028">
    <property type="entry name" value="TPR"/>
    <property type="match status" value="5"/>
</dbReference>
<keyword evidence="2 3" id="KW-0802">TPR repeat</keyword>
<name>A0AAU8M1K3_9BACT</name>
<protein>
    <submittedName>
        <fullName evidence="5">Tetratricopeptide repeat protein</fullName>
    </submittedName>
</protein>
<feature type="repeat" description="TPR" evidence="3">
    <location>
        <begin position="257"/>
        <end position="290"/>
    </location>
</feature>
<keyword evidence="1" id="KW-0677">Repeat</keyword>
<dbReference type="PROSITE" id="PS50293">
    <property type="entry name" value="TPR_REGION"/>
    <property type="match status" value="1"/>
</dbReference>
<reference evidence="5" key="2">
    <citation type="submission" date="2024-06" db="EMBL/GenBank/DDBJ databases">
        <authorList>
            <person name="Plum-Jensen L.E."/>
            <person name="Schramm A."/>
            <person name="Marshall I.P.G."/>
        </authorList>
    </citation>
    <scope>NUCLEOTIDE SEQUENCE</scope>
    <source>
        <strain evidence="5">Rat1</strain>
    </source>
</reference>
<proteinExistence type="predicted"/>
<dbReference type="InterPro" id="IPR019734">
    <property type="entry name" value="TPR_rpt"/>
</dbReference>